<dbReference type="SMART" id="SM00748">
    <property type="entry name" value="HEPN"/>
    <property type="match status" value="1"/>
</dbReference>
<evidence type="ECO:0000313" key="2">
    <source>
        <dbReference type="EMBL" id="UWZ79678.1"/>
    </source>
</evidence>
<evidence type="ECO:0000313" key="3">
    <source>
        <dbReference type="Proteomes" id="UP001060414"/>
    </source>
</evidence>
<gene>
    <name evidence="2" type="ORF">L9S41_18650</name>
</gene>
<dbReference type="Proteomes" id="UP001060414">
    <property type="component" value="Chromosome"/>
</dbReference>
<organism evidence="2 3">
    <name type="scientific">Geoalkalibacter halelectricus</name>
    <dbReference type="NCBI Taxonomy" id="2847045"/>
    <lineage>
        <taxon>Bacteria</taxon>
        <taxon>Pseudomonadati</taxon>
        <taxon>Thermodesulfobacteriota</taxon>
        <taxon>Desulfuromonadia</taxon>
        <taxon>Desulfuromonadales</taxon>
        <taxon>Geoalkalibacteraceae</taxon>
        <taxon>Geoalkalibacter</taxon>
    </lineage>
</organism>
<dbReference type="Gene3D" id="1.20.120.330">
    <property type="entry name" value="Nucleotidyltransferases domain 2"/>
    <property type="match status" value="1"/>
</dbReference>
<dbReference type="RefSeq" id="WP_260748030.1">
    <property type="nucleotide sequence ID" value="NZ_CP092109.1"/>
</dbReference>
<dbReference type="PROSITE" id="PS50910">
    <property type="entry name" value="HEPN"/>
    <property type="match status" value="1"/>
</dbReference>
<sequence length="127" mass="14946">MSQREQALLLLRKAREDEDLLVEIFSSARVSDEIFGFHSQQAAEKLLKAMLADFGVDFPRTHNLRLLMDMLADIGFQLPYKLQDLDFLTPYGTLFRYEYLPSDIKVDRKQFLGMVRDLRELVEKRVF</sequence>
<proteinExistence type="predicted"/>
<dbReference type="Pfam" id="PF05168">
    <property type="entry name" value="HEPN"/>
    <property type="match status" value="1"/>
</dbReference>
<dbReference type="SUPFAM" id="SSF81593">
    <property type="entry name" value="Nucleotidyltransferase substrate binding subunit/domain"/>
    <property type="match status" value="1"/>
</dbReference>
<accession>A0ABY5ZKM9</accession>
<name>A0ABY5ZKM9_9BACT</name>
<feature type="domain" description="HEPN" evidence="1">
    <location>
        <begin position="11"/>
        <end position="118"/>
    </location>
</feature>
<dbReference type="InterPro" id="IPR007842">
    <property type="entry name" value="HEPN_dom"/>
</dbReference>
<reference evidence="2" key="1">
    <citation type="journal article" date="2022" name="Environ. Microbiol.">
        <title>Geoalkalibacter halelectricus SAP #1 sp. nov. possessing extracellular electron transfer and mineral#reducing capabilities from a haloalkaline environment.</title>
        <authorList>
            <person name="Yadav S."/>
            <person name="Singh R."/>
            <person name="Sundharam S.S."/>
            <person name="Chaudhary S."/>
            <person name="Krishnamurthi S."/>
            <person name="Patil S.A."/>
        </authorList>
    </citation>
    <scope>NUCLEOTIDE SEQUENCE</scope>
    <source>
        <strain evidence="2">SAP-1</strain>
    </source>
</reference>
<evidence type="ECO:0000259" key="1">
    <source>
        <dbReference type="PROSITE" id="PS50910"/>
    </source>
</evidence>
<dbReference type="EMBL" id="CP092109">
    <property type="protein sequence ID" value="UWZ79678.1"/>
    <property type="molecule type" value="Genomic_DNA"/>
</dbReference>
<keyword evidence="3" id="KW-1185">Reference proteome</keyword>
<protein>
    <submittedName>
        <fullName evidence="2">HEPN domain-containing protein</fullName>
    </submittedName>
</protein>